<dbReference type="Proteomes" id="UP000724874">
    <property type="component" value="Unassembled WGS sequence"/>
</dbReference>
<keyword evidence="3" id="KW-1185">Reference proteome</keyword>
<evidence type="ECO:0000313" key="2">
    <source>
        <dbReference type="EMBL" id="KAF8888172.1"/>
    </source>
</evidence>
<feature type="region of interest" description="Disordered" evidence="1">
    <location>
        <begin position="131"/>
        <end position="166"/>
    </location>
</feature>
<reference evidence="2" key="1">
    <citation type="submission" date="2020-11" db="EMBL/GenBank/DDBJ databases">
        <authorList>
            <consortium name="DOE Joint Genome Institute"/>
            <person name="Ahrendt S."/>
            <person name="Riley R."/>
            <person name="Andreopoulos W."/>
            <person name="LaButti K."/>
            <person name="Pangilinan J."/>
            <person name="Ruiz-duenas F.J."/>
            <person name="Barrasa J.M."/>
            <person name="Sanchez-Garcia M."/>
            <person name="Camarero S."/>
            <person name="Miyauchi S."/>
            <person name="Serrano A."/>
            <person name="Linde D."/>
            <person name="Babiker R."/>
            <person name="Drula E."/>
            <person name="Ayuso-Fernandez I."/>
            <person name="Pacheco R."/>
            <person name="Padilla G."/>
            <person name="Ferreira P."/>
            <person name="Barriuso J."/>
            <person name="Kellner H."/>
            <person name="Castanera R."/>
            <person name="Alfaro M."/>
            <person name="Ramirez L."/>
            <person name="Pisabarro A.G."/>
            <person name="Kuo A."/>
            <person name="Tritt A."/>
            <person name="Lipzen A."/>
            <person name="He G."/>
            <person name="Yan M."/>
            <person name="Ng V."/>
            <person name="Cullen D."/>
            <person name="Martin F."/>
            <person name="Rosso M.-N."/>
            <person name="Henrissat B."/>
            <person name="Hibbett D."/>
            <person name="Martinez A.T."/>
            <person name="Grigoriev I.V."/>
        </authorList>
    </citation>
    <scope>NUCLEOTIDE SEQUENCE</scope>
    <source>
        <strain evidence="2">AH 44721</strain>
    </source>
</reference>
<protein>
    <submittedName>
        <fullName evidence="2">Uncharacterized protein</fullName>
    </submittedName>
</protein>
<proteinExistence type="predicted"/>
<evidence type="ECO:0000256" key="1">
    <source>
        <dbReference type="SAM" id="MobiDB-lite"/>
    </source>
</evidence>
<evidence type="ECO:0000313" key="3">
    <source>
        <dbReference type="Proteomes" id="UP000724874"/>
    </source>
</evidence>
<name>A0A9P5NFT5_GYMJU</name>
<sequence>MLLSHPSLFVFTYPPRSLCLTHLTCLKARNCPLQVPPRHLDAPPLKLYLSLSTKPRNLETTTPLQRPSLLTSGSVQLHRFPTVLQLHTRYHGPRVAKTGARMSVSMTYLETKELLSSPHMESSTLHAGRTYPPTTAAGSMMVSSTNTPKSATSKPSISGEGKKRASQTTWKKFTREAIVGPFQKSFGHLKKGCPLVKYSTLLSPSTSFPVPFTFDRPFPYQLSFK</sequence>
<feature type="compositionally biased region" description="Polar residues" evidence="1">
    <location>
        <begin position="132"/>
        <end position="156"/>
    </location>
</feature>
<accession>A0A9P5NFT5</accession>
<organism evidence="2 3">
    <name type="scientific">Gymnopilus junonius</name>
    <name type="common">Spectacular rustgill mushroom</name>
    <name type="synonym">Gymnopilus spectabilis subsp. junonius</name>
    <dbReference type="NCBI Taxonomy" id="109634"/>
    <lineage>
        <taxon>Eukaryota</taxon>
        <taxon>Fungi</taxon>
        <taxon>Dikarya</taxon>
        <taxon>Basidiomycota</taxon>
        <taxon>Agaricomycotina</taxon>
        <taxon>Agaricomycetes</taxon>
        <taxon>Agaricomycetidae</taxon>
        <taxon>Agaricales</taxon>
        <taxon>Agaricineae</taxon>
        <taxon>Hymenogastraceae</taxon>
        <taxon>Gymnopilus</taxon>
    </lineage>
</organism>
<comment type="caution">
    <text evidence="2">The sequence shown here is derived from an EMBL/GenBank/DDBJ whole genome shotgun (WGS) entry which is preliminary data.</text>
</comment>
<gene>
    <name evidence="2" type="ORF">CPB84DRAFT_1786376</name>
</gene>
<dbReference type="AlphaFoldDB" id="A0A9P5NFT5"/>
<dbReference type="EMBL" id="JADNYJ010000086">
    <property type="protein sequence ID" value="KAF8888172.1"/>
    <property type="molecule type" value="Genomic_DNA"/>
</dbReference>